<proteinExistence type="predicted"/>
<keyword evidence="1" id="KW-0175">Coiled coil</keyword>
<dbReference type="EMBL" id="JBIMSP010000021">
    <property type="protein sequence ID" value="MFH5243098.1"/>
    <property type="molecule type" value="Genomic_DNA"/>
</dbReference>
<sequence>MPDSRTDKLIAARQQVSRDKHERTLTTLHRLLQSGARISFAGVAREAGVSTWLLYNSPELKQAIHSGMQRHPQPEPPTSSRGQSHAAPDGLRTDLELARHEIAVLRRSERKLRDRLQRTLGAEIEQIDRSELVARIADLETAIATLRTDNADLAAANASLTRLNAEQHDNLETANILLRRYMKEASRSQCDPS</sequence>
<organism evidence="3 6">
    <name type="scientific">Antrihabitans spumae</name>
    <dbReference type="NCBI Taxonomy" id="3373370"/>
    <lineage>
        <taxon>Bacteria</taxon>
        <taxon>Bacillati</taxon>
        <taxon>Actinomycetota</taxon>
        <taxon>Actinomycetes</taxon>
        <taxon>Mycobacteriales</taxon>
        <taxon>Nocardiaceae</taxon>
        <taxon>Antrihabitans</taxon>
    </lineage>
</organism>
<protein>
    <submittedName>
        <fullName evidence="3">DUF6262 family protein</fullName>
    </submittedName>
</protein>
<keyword evidence="6" id="KW-1185">Reference proteome</keyword>
<evidence type="ECO:0000256" key="2">
    <source>
        <dbReference type="SAM" id="MobiDB-lite"/>
    </source>
</evidence>
<accession>A0ABW7K2E7</accession>
<name>A0ABW7K2E7_9NOCA</name>
<dbReference type="RefSeq" id="WP_395124816.1">
    <property type="nucleotide sequence ID" value="NZ_JBIMSN010000025.1"/>
</dbReference>
<feature type="region of interest" description="Disordered" evidence="2">
    <location>
        <begin position="67"/>
        <end position="89"/>
    </location>
</feature>
<dbReference type="Proteomes" id="UP001609176">
    <property type="component" value="Unassembled WGS sequence"/>
</dbReference>
<comment type="caution">
    <text evidence="3">The sequence shown here is derived from an EMBL/GenBank/DDBJ whole genome shotgun (WGS) entry which is preliminary data.</text>
</comment>
<reference evidence="5 6" key="1">
    <citation type="submission" date="2024-10" db="EMBL/GenBank/DDBJ databases">
        <authorList>
            <person name="Riesco R."/>
        </authorList>
    </citation>
    <scope>NUCLEOTIDE SEQUENCE [LARGE SCALE GENOMIC DNA]</scope>
    <source>
        <strain evidence="4 5">NCIMB 15448</strain>
        <strain evidence="3 6">NCIMB 15450</strain>
    </source>
</reference>
<evidence type="ECO:0000313" key="4">
    <source>
        <dbReference type="EMBL" id="MFH5243098.1"/>
    </source>
</evidence>
<dbReference type="Pfam" id="PF19776">
    <property type="entry name" value="DUF6262"/>
    <property type="match status" value="1"/>
</dbReference>
<evidence type="ECO:0000313" key="6">
    <source>
        <dbReference type="Proteomes" id="UP001609219"/>
    </source>
</evidence>
<evidence type="ECO:0000313" key="3">
    <source>
        <dbReference type="EMBL" id="MFH5228155.1"/>
    </source>
</evidence>
<gene>
    <name evidence="4" type="ORF">ACHIPV_14595</name>
    <name evidence="3" type="ORF">ACHIRB_06105</name>
</gene>
<dbReference type="InterPro" id="IPR046229">
    <property type="entry name" value="TnpC-like"/>
</dbReference>
<feature type="coiled-coil region" evidence="1">
    <location>
        <begin position="95"/>
        <end position="156"/>
    </location>
</feature>
<dbReference type="Proteomes" id="UP001609219">
    <property type="component" value="Unassembled WGS sequence"/>
</dbReference>
<evidence type="ECO:0000256" key="1">
    <source>
        <dbReference type="SAM" id="Coils"/>
    </source>
</evidence>
<dbReference type="EMBL" id="JBIMSN010000025">
    <property type="protein sequence ID" value="MFH5228155.1"/>
    <property type="molecule type" value="Genomic_DNA"/>
</dbReference>
<evidence type="ECO:0000313" key="5">
    <source>
        <dbReference type="Proteomes" id="UP001609176"/>
    </source>
</evidence>